<sequence>MLTKKYRRRIVELEEANLSLSHRNSELETRLSEQSTRIDTLTDQLQAARHNIPASLFRTQVATLEDQLTVIHDRVHLISEELFEPMIESEGSNKELARVSDELERLNASLLSISNSADNTRDIVNELKKLATDINSFAGAINKIAEQTNLLALNAAIEAARAGEQGRGFAVVADEVRELSSRTRASSEQISDLVQKIDTKTAAVDEKIEGLRELSQSARQVASDTVSLTKATTHKAGTLMASVYRSMAFGHGSDSALELILLCFQWWTLWHNGQSEYPHTLLDPKATRFGQWYFDGDDNEFDYRSLQAFRQIEPCILALYKSGEDLLTTLSPHDYPQAERLFVTIHGQINKISRHMDDIQNHLFQHL</sequence>
<keyword evidence="4" id="KW-0175">Coiled coil</keyword>
<evidence type="ECO:0000313" key="6">
    <source>
        <dbReference type="EMBL" id="GGB84285.1"/>
    </source>
</evidence>
<accession>A0ABQ1K2N5</accession>
<evidence type="ECO:0000256" key="4">
    <source>
        <dbReference type="SAM" id="Coils"/>
    </source>
</evidence>
<keyword evidence="2 3" id="KW-0807">Transducer</keyword>
<proteinExistence type="predicted"/>
<evidence type="ECO:0000256" key="3">
    <source>
        <dbReference type="PROSITE-ProRule" id="PRU00284"/>
    </source>
</evidence>
<reference evidence="7" key="1">
    <citation type="journal article" date="2019" name="Int. J. Syst. Evol. Microbiol.">
        <title>The Global Catalogue of Microorganisms (GCM) 10K type strain sequencing project: providing services to taxonomists for standard genome sequencing and annotation.</title>
        <authorList>
            <consortium name="The Broad Institute Genomics Platform"/>
            <consortium name="The Broad Institute Genome Sequencing Center for Infectious Disease"/>
            <person name="Wu L."/>
            <person name="Ma J."/>
        </authorList>
    </citation>
    <scope>NUCLEOTIDE SEQUENCE [LARGE SCALE GENOMIC DNA]</scope>
    <source>
        <strain evidence="7">CGMCC 1.15341</strain>
    </source>
</reference>
<dbReference type="Gene3D" id="1.10.287.950">
    <property type="entry name" value="Methyl-accepting chemotaxis protein"/>
    <property type="match status" value="1"/>
</dbReference>
<dbReference type="SMART" id="SM00283">
    <property type="entry name" value="MA"/>
    <property type="match status" value="1"/>
</dbReference>
<dbReference type="PROSITE" id="PS50111">
    <property type="entry name" value="CHEMOTAXIS_TRANSDUC_2"/>
    <property type="match status" value="1"/>
</dbReference>
<dbReference type="PANTHER" id="PTHR32089:SF112">
    <property type="entry name" value="LYSOZYME-LIKE PROTEIN-RELATED"/>
    <property type="match status" value="1"/>
</dbReference>
<feature type="coiled-coil region" evidence="4">
    <location>
        <begin position="10"/>
        <end position="51"/>
    </location>
</feature>
<protein>
    <submittedName>
        <fullName evidence="6">Chemotaxis protein</fullName>
    </submittedName>
</protein>
<evidence type="ECO:0000256" key="2">
    <source>
        <dbReference type="ARBA" id="ARBA00023224"/>
    </source>
</evidence>
<evidence type="ECO:0000313" key="7">
    <source>
        <dbReference type="Proteomes" id="UP000629025"/>
    </source>
</evidence>
<dbReference type="PANTHER" id="PTHR32089">
    <property type="entry name" value="METHYL-ACCEPTING CHEMOTAXIS PROTEIN MCPB"/>
    <property type="match status" value="1"/>
</dbReference>
<keyword evidence="7" id="KW-1185">Reference proteome</keyword>
<dbReference type="RefSeq" id="WP_188745759.1">
    <property type="nucleotide sequence ID" value="NZ_BMIJ01000001.1"/>
</dbReference>
<name>A0ABQ1K2N5_9GAMM</name>
<dbReference type="EMBL" id="BMIJ01000001">
    <property type="protein sequence ID" value="GGB84285.1"/>
    <property type="molecule type" value="Genomic_DNA"/>
</dbReference>
<organism evidence="6 7">
    <name type="scientific">Marinobacterium zhoushanense</name>
    <dbReference type="NCBI Taxonomy" id="1679163"/>
    <lineage>
        <taxon>Bacteria</taxon>
        <taxon>Pseudomonadati</taxon>
        <taxon>Pseudomonadota</taxon>
        <taxon>Gammaproteobacteria</taxon>
        <taxon>Oceanospirillales</taxon>
        <taxon>Oceanospirillaceae</taxon>
        <taxon>Marinobacterium</taxon>
    </lineage>
</organism>
<dbReference type="InterPro" id="IPR004089">
    <property type="entry name" value="MCPsignal_dom"/>
</dbReference>
<evidence type="ECO:0000256" key="1">
    <source>
        <dbReference type="ARBA" id="ARBA00004370"/>
    </source>
</evidence>
<comment type="subcellular location">
    <subcellularLocation>
        <location evidence="1">Membrane</location>
    </subcellularLocation>
</comment>
<evidence type="ECO:0000259" key="5">
    <source>
        <dbReference type="PROSITE" id="PS50111"/>
    </source>
</evidence>
<dbReference type="Proteomes" id="UP000629025">
    <property type="component" value="Unassembled WGS sequence"/>
</dbReference>
<dbReference type="SUPFAM" id="SSF58104">
    <property type="entry name" value="Methyl-accepting chemotaxis protein (MCP) signaling domain"/>
    <property type="match status" value="1"/>
</dbReference>
<feature type="domain" description="Methyl-accepting transducer" evidence="5">
    <location>
        <begin position="101"/>
        <end position="225"/>
    </location>
</feature>
<gene>
    <name evidence="6" type="ORF">GCM10011352_07690</name>
</gene>
<comment type="caution">
    <text evidence="6">The sequence shown here is derived from an EMBL/GenBank/DDBJ whole genome shotgun (WGS) entry which is preliminary data.</text>
</comment>
<dbReference type="Pfam" id="PF00015">
    <property type="entry name" value="MCPsignal"/>
    <property type="match status" value="1"/>
</dbReference>